<dbReference type="AlphaFoldDB" id="A0A817ST35"/>
<protein>
    <submittedName>
        <fullName evidence="1">Uncharacterized protein</fullName>
    </submittedName>
</protein>
<organism evidence="1 2">
    <name type="scientific">Rotaria socialis</name>
    <dbReference type="NCBI Taxonomy" id="392032"/>
    <lineage>
        <taxon>Eukaryota</taxon>
        <taxon>Metazoa</taxon>
        <taxon>Spiralia</taxon>
        <taxon>Gnathifera</taxon>
        <taxon>Rotifera</taxon>
        <taxon>Eurotatoria</taxon>
        <taxon>Bdelloidea</taxon>
        <taxon>Philodinida</taxon>
        <taxon>Philodinidae</taxon>
        <taxon>Rotaria</taxon>
    </lineage>
</organism>
<name>A0A817ST35_9BILA</name>
<evidence type="ECO:0000313" key="1">
    <source>
        <dbReference type="EMBL" id="CAF3301888.1"/>
    </source>
</evidence>
<reference evidence="1" key="1">
    <citation type="submission" date="2021-02" db="EMBL/GenBank/DDBJ databases">
        <authorList>
            <person name="Nowell W R."/>
        </authorList>
    </citation>
    <scope>NUCLEOTIDE SEQUENCE</scope>
</reference>
<gene>
    <name evidence="1" type="ORF">LUA448_LOCUS8148</name>
</gene>
<proteinExistence type="predicted"/>
<dbReference type="EMBL" id="CAJNYD010000852">
    <property type="protein sequence ID" value="CAF3301888.1"/>
    <property type="molecule type" value="Genomic_DNA"/>
</dbReference>
<accession>A0A817ST35</accession>
<comment type="caution">
    <text evidence="1">The sequence shown here is derived from an EMBL/GenBank/DDBJ whole genome shotgun (WGS) entry which is preliminary data.</text>
</comment>
<sequence>MDPLDETLLLVLLENNHDFNVLHMSEKKFHIVFNIYKDISDTIGICYKNMLKMLMCRNQRNIEQHEMLEGYVQQCKRSGIQSDFTGLMNYLQLAGLQKYKDAEMKVLEKWHSQDSCLCISSSEHGIHMEFIEDDIESE</sequence>
<evidence type="ECO:0000313" key="2">
    <source>
        <dbReference type="Proteomes" id="UP000663833"/>
    </source>
</evidence>
<dbReference type="Proteomes" id="UP000663833">
    <property type="component" value="Unassembled WGS sequence"/>
</dbReference>